<sequence>MMAGSSILLFGFGVPILPIYPNIIFSLALTCAILILIYHHDEKIDKIPNIVRKILAIFIFLVCFFFAEGMFIVPLFAIIFYKYRDNPKGRNIWLIGMSLVMLALTLSYVTSMPNPNIYTIMYSEWFFASVIPFIYLYNGERGPNTKFSKYIFYIFYPVHIWILYIIATIIVTRSL</sequence>
<feature type="transmembrane region" description="Helical" evidence="1">
    <location>
        <begin position="92"/>
        <end position="111"/>
    </location>
</feature>
<comment type="caution">
    <text evidence="2">The sequence shown here is derived from an EMBL/GenBank/DDBJ whole genome shotgun (WGS) entry which is preliminary data.</text>
</comment>
<feature type="transmembrane region" description="Helical" evidence="1">
    <location>
        <begin position="117"/>
        <end position="138"/>
    </location>
</feature>
<evidence type="ECO:0000313" key="2">
    <source>
        <dbReference type="EMBL" id="MPM76296.1"/>
    </source>
</evidence>
<feature type="transmembrane region" description="Helical" evidence="1">
    <location>
        <begin position="150"/>
        <end position="171"/>
    </location>
</feature>
<gene>
    <name evidence="2" type="ORF">SDC9_123294</name>
</gene>
<dbReference type="EMBL" id="VSSQ01027188">
    <property type="protein sequence ID" value="MPM76296.1"/>
    <property type="molecule type" value="Genomic_DNA"/>
</dbReference>
<keyword evidence="1" id="KW-1133">Transmembrane helix</keyword>
<accession>A0A645CH74</accession>
<evidence type="ECO:0000256" key="1">
    <source>
        <dbReference type="SAM" id="Phobius"/>
    </source>
</evidence>
<feature type="transmembrane region" description="Helical" evidence="1">
    <location>
        <begin position="7"/>
        <end position="37"/>
    </location>
</feature>
<organism evidence="2">
    <name type="scientific">bioreactor metagenome</name>
    <dbReference type="NCBI Taxonomy" id="1076179"/>
    <lineage>
        <taxon>unclassified sequences</taxon>
        <taxon>metagenomes</taxon>
        <taxon>ecological metagenomes</taxon>
    </lineage>
</organism>
<keyword evidence="1" id="KW-0812">Transmembrane</keyword>
<protein>
    <recommendedName>
        <fullName evidence="3">TraX protein</fullName>
    </recommendedName>
</protein>
<name>A0A645CH74_9ZZZZ</name>
<evidence type="ECO:0008006" key="3">
    <source>
        <dbReference type="Google" id="ProtNLM"/>
    </source>
</evidence>
<dbReference type="AlphaFoldDB" id="A0A645CH74"/>
<dbReference type="InterPro" id="IPR008875">
    <property type="entry name" value="TraX"/>
</dbReference>
<proteinExistence type="predicted"/>
<reference evidence="2" key="1">
    <citation type="submission" date="2019-08" db="EMBL/GenBank/DDBJ databases">
        <authorList>
            <person name="Kucharzyk K."/>
            <person name="Murdoch R.W."/>
            <person name="Higgins S."/>
            <person name="Loffler F."/>
        </authorList>
    </citation>
    <scope>NUCLEOTIDE SEQUENCE</scope>
</reference>
<dbReference type="Pfam" id="PF05857">
    <property type="entry name" value="TraX"/>
    <property type="match status" value="1"/>
</dbReference>
<keyword evidence="1" id="KW-0472">Membrane</keyword>
<feature type="transmembrane region" description="Helical" evidence="1">
    <location>
        <begin position="57"/>
        <end position="80"/>
    </location>
</feature>